<name>C0NJC7_AJECG</name>
<evidence type="ECO:0000313" key="5">
    <source>
        <dbReference type="Proteomes" id="UP000001631"/>
    </source>
</evidence>
<evidence type="ECO:0000313" key="4">
    <source>
        <dbReference type="EMBL" id="EEH07968.1"/>
    </source>
</evidence>
<dbReference type="InterPro" id="IPR050789">
    <property type="entry name" value="Diverse_Enzym_Activities"/>
</dbReference>
<dbReference type="Proteomes" id="UP000001631">
    <property type="component" value="Unassembled WGS sequence"/>
</dbReference>
<protein>
    <submittedName>
        <fullName evidence="4">Beta-lactamase</fullName>
    </submittedName>
</protein>
<dbReference type="RefSeq" id="XP_045288449.1">
    <property type="nucleotide sequence ID" value="XM_045430306.1"/>
</dbReference>
<dbReference type="InParanoid" id="C0NJC7"/>
<dbReference type="EMBL" id="GG663366">
    <property type="protein sequence ID" value="EEH07968.1"/>
    <property type="molecule type" value="Genomic_DNA"/>
</dbReference>
<evidence type="ECO:0000256" key="1">
    <source>
        <dbReference type="ARBA" id="ARBA00009009"/>
    </source>
</evidence>
<proteinExistence type="inferred from homology"/>
<dbReference type="InterPro" id="IPR001466">
    <property type="entry name" value="Beta-lactam-related"/>
</dbReference>
<dbReference type="SUPFAM" id="SSF56601">
    <property type="entry name" value="beta-lactamase/transpeptidase-like"/>
    <property type="match status" value="1"/>
</dbReference>
<feature type="domain" description="Beta-lactamase-related" evidence="3">
    <location>
        <begin position="41"/>
        <end position="384"/>
    </location>
</feature>
<keyword evidence="2" id="KW-0378">Hydrolase</keyword>
<dbReference type="HOGENOM" id="CLU_020027_11_1_1"/>
<dbReference type="AlphaFoldDB" id="C0NJC7"/>
<evidence type="ECO:0000259" key="3">
    <source>
        <dbReference type="Pfam" id="PF00144"/>
    </source>
</evidence>
<dbReference type="STRING" id="447093.C0NJC7"/>
<dbReference type="GeneID" id="69036273"/>
<dbReference type="PANTHER" id="PTHR43283">
    <property type="entry name" value="BETA-LACTAMASE-RELATED"/>
    <property type="match status" value="1"/>
</dbReference>
<gene>
    <name evidence="4" type="ORF">HCBG_03257</name>
</gene>
<dbReference type="InterPro" id="IPR012338">
    <property type="entry name" value="Beta-lactam/transpept-like"/>
</dbReference>
<dbReference type="Gene3D" id="3.40.710.10">
    <property type="entry name" value="DD-peptidase/beta-lactamase superfamily"/>
    <property type="match status" value="1"/>
</dbReference>
<reference evidence="4" key="1">
    <citation type="submission" date="2009-02" db="EMBL/GenBank/DDBJ databases">
        <title>The Genome Sequence of Ajellomyces capsulatus strain G186AR.</title>
        <authorList>
            <consortium name="The Broad Institute Genome Sequencing Platform"/>
            <person name="Champion M."/>
            <person name="Cuomo C."/>
            <person name="Ma L.-J."/>
            <person name="Henn M.R."/>
            <person name="Sil A."/>
            <person name="Goldman B."/>
            <person name="Young S.K."/>
            <person name="Kodira C.D."/>
            <person name="Zeng Q."/>
            <person name="Koehrsen M."/>
            <person name="Alvarado L."/>
            <person name="Berlin A."/>
            <person name="Borenstein D."/>
            <person name="Chen Z."/>
            <person name="Engels R."/>
            <person name="Freedman E."/>
            <person name="Gellesch M."/>
            <person name="Goldberg J."/>
            <person name="Griggs A."/>
            <person name="Gujja S."/>
            <person name="Heiman D."/>
            <person name="Hepburn T."/>
            <person name="Howarth C."/>
            <person name="Jen D."/>
            <person name="Larson L."/>
            <person name="Lewis B."/>
            <person name="Mehta T."/>
            <person name="Park D."/>
            <person name="Pearson M."/>
            <person name="Roberts A."/>
            <person name="Saif S."/>
            <person name="Shea T."/>
            <person name="Shenoy N."/>
            <person name="Sisk P."/>
            <person name="Stolte C."/>
            <person name="Sykes S."/>
            <person name="Walk T."/>
            <person name="White J."/>
            <person name="Yandava C."/>
            <person name="Klein B."/>
            <person name="McEwen J.G."/>
            <person name="Puccia R."/>
            <person name="Goldman G.H."/>
            <person name="Felipe M.S."/>
            <person name="Nino-Vega G."/>
            <person name="San-Blas G."/>
            <person name="Taylor J."/>
            <person name="Mendoza L."/>
            <person name="Galagan J."/>
            <person name="Nusbaum C."/>
            <person name="Birren B."/>
        </authorList>
    </citation>
    <scope>NUCLEOTIDE SEQUENCE</scope>
    <source>
        <strain evidence="4">G186AR</strain>
    </source>
</reference>
<comment type="similarity">
    <text evidence="1">Belongs to the class-A beta-lactamase family.</text>
</comment>
<dbReference type="GO" id="GO:0016787">
    <property type="term" value="F:hydrolase activity"/>
    <property type="evidence" value="ECO:0007669"/>
    <property type="project" value="UniProtKB-KW"/>
</dbReference>
<sequence>MATKDQYGIGLGGLRGRAQKRSVNMEAFEKNASSLTADGPDRVMPGVAMIAADRNGDILYSKSFGFTDAGPFSVDTPLWLASFTKFITSVAVLQCVEKGLIDLDENVERILPELSDLGILYGFDEKTGEPLIKKAEKKITLRHLLTHTSGLAYDKWHPLLAKWREVTKTTPVTGLQPVGWVYGASLDWAGKAVERVNGGMKLEEYFKANIFEPLGMKHTTLRPSQNKYILDNKPESTTRAPTGGLIPTPVPVVEFMQPLKPFDDYGGHGLWSTPTEYITFLISILKNDGKLLAPETVSKMLEPQLSDNSHLIQFMQMSGTELSMTNGVPGNVTWNHSLAGVLAMEDIPNRRLKGALNWHGIDNSFWWVDRERGTCGLTATQLSGLTDVKAASLFSDFEAMIFELSGTKSS</sequence>
<keyword evidence="5" id="KW-1185">Reference proteome</keyword>
<accession>C0NJC7</accession>
<organism evidence="4 5">
    <name type="scientific">Ajellomyces capsulatus (strain G186AR / H82 / ATCC MYA-2454 / RMSCC 2432)</name>
    <name type="common">Darling's disease fungus</name>
    <name type="synonym">Histoplasma capsulatum</name>
    <dbReference type="NCBI Taxonomy" id="447093"/>
    <lineage>
        <taxon>Eukaryota</taxon>
        <taxon>Fungi</taxon>
        <taxon>Dikarya</taxon>
        <taxon>Ascomycota</taxon>
        <taxon>Pezizomycotina</taxon>
        <taxon>Eurotiomycetes</taxon>
        <taxon>Eurotiomycetidae</taxon>
        <taxon>Onygenales</taxon>
        <taxon>Ajellomycetaceae</taxon>
        <taxon>Histoplasma</taxon>
    </lineage>
</organism>
<dbReference type="Pfam" id="PF00144">
    <property type="entry name" value="Beta-lactamase"/>
    <property type="match status" value="1"/>
</dbReference>
<dbReference type="PANTHER" id="PTHR43283:SF17">
    <property type="entry name" value="(LOVD), PUTATIVE (AFU_ORTHOLOGUE AFUA_5G00920)-RELATED"/>
    <property type="match status" value="1"/>
</dbReference>
<evidence type="ECO:0000256" key="2">
    <source>
        <dbReference type="ARBA" id="ARBA00022801"/>
    </source>
</evidence>
<dbReference type="VEuPathDB" id="FungiDB:I7I50_06819"/>
<dbReference type="MEROPS" id="S12.950"/>